<feature type="compositionally biased region" description="Polar residues" evidence="1">
    <location>
        <begin position="13"/>
        <end position="24"/>
    </location>
</feature>
<dbReference type="Proteomes" id="UP001519460">
    <property type="component" value="Unassembled WGS sequence"/>
</dbReference>
<reference evidence="3 4" key="1">
    <citation type="journal article" date="2023" name="Sci. Data">
        <title>Genome assembly of the Korean intertidal mud-creeper Batillaria attramentaria.</title>
        <authorList>
            <person name="Patra A.K."/>
            <person name="Ho P.T."/>
            <person name="Jun S."/>
            <person name="Lee S.J."/>
            <person name="Kim Y."/>
            <person name="Won Y.J."/>
        </authorList>
    </citation>
    <scope>NUCLEOTIDE SEQUENCE [LARGE SCALE GENOMIC DNA]</scope>
    <source>
        <strain evidence="3">Wonlab-2016</strain>
    </source>
</reference>
<sequence>MSLHRATTGGIRRSQNGLNEQQQFNVKRHASMDSTLTLSLDTDEELDEYGEVVISDEKLKAMRRVHHVIIDCSPINYIDASGSNVLCHIFAEYSHVGIQVFLAGVSADVRRAMKHAGALDKIPSDHIFFELNDAVAVARTKIVEALTQQELEDFSDEEAIRRFLRH</sequence>
<dbReference type="InterPro" id="IPR002645">
    <property type="entry name" value="STAS_dom"/>
</dbReference>
<comment type="caution">
    <text evidence="3">The sequence shown here is derived from an EMBL/GenBank/DDBJ whole genome shotgun (WGS) entry which is preliminary data.</text>
</comment>
<feature type="region of interest" description="Disordered" evidence="1">
    <location>
        <begin position="1"/>
        <end position="24"/>
    </location>
</feature>
<dbReference type="InterPro" id="IPR036513">
    <property type="entry name" value="STAS_dom_sf"/>
</dbReference>
<evidence type="ECO:0000256" key="1">
    <source>
        <dbReference type="SAM" id="MobiDB-lite"/>
    </source>
</evidence>
<evidence type="ECO:0000313" key="4">
    <source>
        <dbReference type="Proteomes" id="UP001519460"/>
    </source>
</evidence>
<dbReference type="Pfam" id="PF01740">
    <property type="entry name" value="STAS"/>
    <property type="match status" value="1"/>
</dbReference>
<evidence type="ECO:0000259" key="2">
    <source>
        <dbReference type="PROSITE" id="PS50801"/>
    </source>
</evidence>
<dbReference type="SUPFAM" id="SSF52091">
    <property type="entry name" value="SpoIIaa-like"/>
    <property type="match status" value="1"/>
</dbReference>
<dbReference type="CDD" id="cd07042">
    <property type="entry name" value="STAS_SulP_like_sulfate_transporter"/>
    <property type="match status" value="1"/>
</dbReference>
<accession>A0ABD0JQP9</accession>
<feature type="domain" description="STAS" evidence="2">
    <location>
        <begin position="57"/>
        <end position="138"/>
    </location>
</feature>
<gene>
    <name evidence="3" type="ORF">BaRGS_00031862</name>
</gene>
<organism evidence="3 4">
    <name type="scientific">Batillaria attramentaria</name>
    <dbReference type="NCBI Taxonomy" id="370345"/>
    <lineage>
        <taxon>Eukaryota</taxon>
        <taxon>Metazoa</taxon>
        <taxon>Spiralia</taxon>
        <taxon>Lophotrochozoa</taxon>
        <taxon>Mollusca</taxon>
        <taxon>Gastropoda</taxon>
        <taxon>Caenogastropoda</taxon>
        <taxon>Sorbeoconcha</taxon>
        <taxon>Cerithioidea</taxon>
        <taxon>Batillariidae</taxon>
        <taxon>Batillaria</taxon>
    </lineage>
</organism>
<keyword evidence="4" id="KW-1185">Reference proteome</keyword>
<protein>
    <recommendedName>
        <fullName evidence="2">STAS domain-containing protein</fullName>
    </recommendedName>
</protein>
<dbReference type="InterPro" id="IPR001902">
    <property type="entry name" value="SLC26A/SulP_fam"/>
</dbReference>
<dbReference type="AlphaFoldDB" id="A0ABD0JQP9"/>
<name>A0ABD0JQP9_9CAEN</name>
<dbReference type="EMBL" id="JACVVK020000362">
    <property type="protein sequence ID" value="KAK7476923.1"/>
    <property type="molecule type" value="Genomic_DNA"/>
</dbReference>
<proteinExistence type="predicted"/>
<dbReference type="PROSITE" id="PS50801">
    <property type="entry name" value="STAS"/>
    <property type="match status" value="1"/>
</dbReference>
<dbReference type="Gene3D" id="3.30.750.24">
    <property type="entry name" value="STAS domain"/>
    <property type="match status" value="1"/>
</dbReference>
<evidence type="ECO:0000313" key="3">
    <source>
        <dbReference type="EMBL" id="KAK7476923.1"/>
    </source>
</evidence>
<dbReference type="PANTHER" id="PTHR11814">
    <property type="entry name" value="SULFATE TRANSPORTER"/>
    <property type="match status" value="1"/>
</dbReference>